<reference evidence="1" key="1">
    <citation type="submission" date="2020-11" db="EMBL/GenBank/DDBJ databases">
        <authorList>
            <person name="Tran Van P."/>
        </authorList>
    </citation>
    <scope>NUCLEOTIDE SEQUENCE</scope>
</reference>
<name>A0A7R8WPV6_9CRUS</name>
<protein>
    <submittedName>
        <fullName evidence="1">Uncharacterized protein</fullName>
    </submittedName>
</protein>
<dbReference type="EMBL" id="OB665289">
    <property type="protein sequence ID" value="CAD7232898.1"/>
    <property type="molecule type" value="Genomic_DNA"/>
</dbReference>
<accession>A0A7R8WPV6</accession>
<evidence type="ECO:0000313" key="1">
    <source>
        <dbReference type="EMBL" id="CAD7232898.1"/>
    </source>
</evidence>
<gene>
    <name evidence="1" type="ORF">CTOB1V02_LOCUS10723</name>
</gene>
<organism evidence="1">
    <name type="scientific">Cyprideis torosa</name>
    <dbReference type="NCBI Taxonomy" id="163714"/>
    <lineage>
        <taxon>Eukaryota</taxon>
        <taxon>Metazoa</taxon>
        <taxon>Ecdysozoa</taxon>
        <taxon>Arthropoda</taxon>
        <taxon>Crustacea</taxon>
        <taxon>Oligostraca</taxon>
        <taxon>Ostracoda</taxon>
        <taxon>Podocopa</taxon>
        <taxon>Podocopida</taxon>
        <taxon>Cytherocopina</taxon>
        <taxon>Cytheroidea</taxon>
        <taxon>Cytherideidae</taxon>
        <taxon>Cyprideis</taxon>
    </lineage>
</organism>
<proteinExistence type="predicted"/>
<sequence>MLYALDTLTLEQDLHLRTREKSFKVIAVTNASRRFYCHTGEKP</sequence>
<dbReference type="AlphaFoldDB" id="A0A7R8WPV6"/>